<name>A0ABU5MS56_9BACT</name>
<proteinExistence type="predicted"/>
<dbReference type="Proteomes" id="UP001290861">
    <property type="component" value="Unassembled WGS sequence"/>
</dbReference>
<keyword evidence="1" id="KW-0732">Signal</keyword>
<accession>A0ABU5MS56</accession>
<dbReference type="CDD" id="cd16145">
    <property type="entry name" value="ARS_like"/>
    <property type="match status" value="1"/>
</dbReference>
<reference evidence="3 4" key="1">
    <citation type="journal article" date="2024" name="Appl. Environ. Microbiol.">
        <title>Pontiella agarivorans sp. nov., a novel marine anaerobic bacterium capable of degrading macroalgal polysaccharides and fixing nitrogen.</title>
        <authorList>
            <person name="Liu N."/>
            <person name="Kivenson V."/>
            <person name="Peng X."/>
            <person name="Cui Z."/>
            <person name="Lankiewicz T.S."/>
            <person name="Gosselin K.M."/>
            <person name="English C.J."/>
            <person name="Blair E.M."/>
            <person name="O'Malley M.A."/>
            <person name="Valentine D.L."/>
        </authorList>
    </citation>
    <scope>NUCLEOTIDE SEQUENCE [LARGE SCALE GENOMIC DNA]</scope>
    <source>
        <strain evidence="3 4">NLcol2</strain>
    </source>
</reference>
<evidence type="ECO:0000259" key="2">
    <source>
        <dbReference type="Pfam" id="PF00884"/>
    </source>
</evidence>
<evidence type="ECO:0000313" key="3">
    <source>
        <dbReference type="EMBL" id="MDZ8117044.1"/>
    </source>
</evidence>
<sequence length="516" mass="57502">MNRTKVSTFIALISISFGCFAVSSKPNIILIFADDLGPGMLSCNGQKIVKTPHIDRLAHEGISFENYYGGVYCAPARWSLLTGLHSGRVGGFKQTDGSLPLLRDRGRITQAEYEEQYAELKANANPIGENEVFLAEVARQAGYKTAQFGKLDRGFLTWHERVKRFGWDEYEGFYSHARCHGFYPPYIWRNGERIELEGNPNANCGRASQDGLDEPVGQFGKTYVPDLFAESVVAYIREHGEAVRAGKKTKPFFLYHPTQLPHGPCAVPAIHPDYIDDERLGLAEKKYATMVKILDNHVGAILAELKTQGLDENTVVFFASDNGHELYFGPRMDFKKQQTPDGEKYNLTDNKFRTSEVADIFDGAGGRAGLKRSGYQGGIQCVMMARWPGKIAAGKKSGLLTSHYDFLSTVAEIGGIAPPAGKDGISYLSTLLGKPQTTSHDYVVVDNNYQIMGGAALVMADGFKLIRDNNTKGFQLYNILEDNEERFELSAQYPERVEQMKAILMREIKSERRDLK</sequence>
<dbReference type="InterPro" id="IPR052701">
    <property type="entry name" value="GAG_Ulvan_Degrading_Sulfatases"/>
</dbReference>
<dbReference type="PANTHER" id="PTHR43751">
    <property type="entry name" value="SULFATASE"/>
    <property type="match status" value="1"/>
</dbReference>
<dbReference type="Gene3D" id="3.40.720.10">
    <property type="entry name" value="Alkaline Phosphatase, subunit A"/>
    <property type="match status" value="1"/>
</dbReference>
<feature type="domain" description="Sulfatase N-terminal" evidence="2">
    <location>
        <begin position="26"/>
        <end position="415"/>
    </location>
</feature>
<dbReference type="PROSITE" id="PS51257">
    <property type="entry name" value="PROKAR_LIPOPROTEIN"/>
    <property type="match status" value="1"/>
</dbReference>
<feature type="signal peptide" evidence="1">
    <location>
        <begin position="1"/>
        <end position="21"/>
    </location>
</feature>
<dbReference type="EMBL" id="JARVCO010000002">
    <property type="protein sequence ID" value="MDZ8117044.1"/>
    <property type="molecule type" value="Genomic_DNA"/>
</dbReference>
<protein>
    <submittedName>
        <fullName evidence="3">Arylsulfatase</fullName>
    </submittedName>
</protein>
<keyword evidence="4" id="KW-1185">Reference proteome</keyword>
<comment type="caution">
    <text evidence="3">The sequence shown here is derived from an EMBL/GenBank/DDBJ whole genome shotgun (WGS) entry which is preliminary data.</text>
</comment>
<dbReference type="InterPro" id="IPR017850">
    <property type="entry name" value="Alkaline_phosphatase_core_sf"/>
</dbReference>
<gene>
    <name evidence="3" type="ORF">P9H32_00265</name>
</gene>
<dbReference type="PANTHER" id="PTHR43751:SF3">
    <property type="entry name" value="SULFATASE N-TERMINAL DOMAIN-CONTAINING PROTEIN"/>
    <property type="match status" value="1"/>
</dbReference>
<evidence type="ECO:0000313" key="4">
    <source>
        <dbReference type="Proteomes" id="UP001290861"/>
    </source>
</evidence>
<dbReference type="Gene3D" id="3.30.1120.10">
    <property type="match status" value="1"/>
</dbReference>
<evidence type="ECO:0000256" key="1">
    <source>
        <dbReference type="SAM" id="SignalP"/>
    </source>
</evidence>
<dbReference type="InterPro" id="IPR000917">
    <property type="entry name" value="Sulfatase_N"/>
</dbReference>
<dbReference type="RefSeq" id="WP_322606850.1">
    <property type="nucleotide sequence ID" value="NZ_JARVCO010000002.1"/>
</dbReference>
<organism evidence="3 4">
    <name type="scientific">Pontiella agarivorans</name>
    <dbReference type="NCBI Taxonomy" id="3038953"/>
    <lineage>
        <taxon>Bacteria</taxon>
        <taxon>Pseudomonadati</taxon>
        <taxon>Kiritimatiellota</taxon>
        <taxon>Kiritimatiellia</taxon>
        <taxon>Kiritimatiellales</taxon>
        <taxon>Pontiellaceae</taxon>
        <taxon>Pontiella</taxon>
    </lineage>
</organism>
<dbReference type="Pfam" id="PF00884">
    <property type="entry name" value="Sulfatase"/>
    <property type="match status" value="1"/>
</dbReference>
<feature type="chain" id="PRO_5046158617" evidence="1">
    <location>
        <begin position="22"/>
        <end position="516"/>
    </location>
</feature>
<dbReference type="SUPFAM" id="SSF53649">
    <property type="entry name" value="Alkaline phosphatase-like"/>
    <property type="match status" value="1"/>
</dbReference>